<dbReference type="PANTHER" id="PTHR30246:SF1">
    <property type="entry name" value="2-DEHYDRO-3-DEOXY-6-PHOSPHOGALACTONATE ALDOLASE-RELATED"/>
    <property type="match status" value="1"/>
</dbReference>
<dbReference type="RefSeq" id="WP_132874979.1">
    <property type="nucleotide sequence ID" value="NZ_SLXQ01000001.1"/>
</dbReference>
<keyword evidence="4" id="KW-0456">Lyase</keyword>
<evidence type="ECO:0000256" key="4">
    <source>
        <dbReference type="ARBA" id="ARBA00023239"/>
    </source>
</evidence>
<dbReference type="Gene3D" id="3.20.20.70">
    <property type="entry name" value="Aldolase class I"/>
    <property type="match status" value="1"/>
</dbReference>
<dbReference type="GO" id="GO:0016829">
    <property type="term" value="F:lyase activity"/>
    <property type="evidence" value="ECO:0007669"/>
    <property type="project" value="UniProtKB-KW"/>
</dbReference>
<dbReference type="InterPro" id="IPR000887">
    <property type="entry name" value="Aldlse_KDPG_KHG"/>
</dbReference>
<dbReference type="InterPro" id="IPR013785">
    <property type="entry name" value="Aldolase_TIM"/>
</dbReference>
<name>A0A4R2R9L4_9PSEU</name>
<sequence length="219" mass="22464">MTSNRPTPGAELRRIGVVAILRGDAVAAPRLGEIIDTLVDADCTCLEVTLNTPGALEIISSATRRYGTRAEIGAGTVRTAAQARAAISAGARFLVAPDTRADVGEAALEVGLPWYPGAFTATEVSTAWELGAAAVKLFPANLGGPAYLRELRAPLDDVPLIPTGGVRLELAGDYLAAGALALGLGNPLLGDALRGGSLAELAERTRTVLAAVASGRERQ</sequence>
<comment type="similarity">
    <text evidence="2">Belongs to the KHG/KDPG aldolase family.</text>
</comment>
<comment type="subunit">
    <text evidence="3">Homotrimer.</text>
</comment>
<dbReference type="EMBL" id="SLXQ01000001">
    <property type="protein sequence ID" value="TCP56371.1"/>
    <property type="molecule type" value="Genomic_DNA"/>
</dbReference>
<comment type="pathway">
    <text evidence="1">Carbohydrate acid metabolism.</text>
</comment>
<dbReference type="AlphaFoldDB" id="A0A4R2R9L4"/>
<evidence type="ECO:0000256" key="3">
    <source>
        <dbReference type="ARBA" id="ARBA00011233"/>
    </source>
</evidence>
<dbReference type="PROSITE" id="PS00160">
    <property type="entry name" value="ALDOLASE_KDPG_KHG_2"/>
    <property type="match status" value="1"/>
</dbReference>
<dbReference type="Pfam" id="PF01081">
    <property type="entry name" value="Aldolase"/>
    <property type="match status" value="1"/>
</dbReference>
<protein>
    <submittedName>
        <fullName evidence="6">2-dehydro-3-deoxyphosphogluconate aldolase/(4S)-4-hydroxy-2-oxoglutarate aldolase</fullName>
    </submittedName>
</protein>
<dbReference type="SUPFAM" id="SSF51569">
    <property type="entry name" value="Aldolase"/>
    <property type="match status" value="1"/>
</dbReference>
<dbReference type="CDD" id="cd00452">
    <property type="entry name" value="KDPG_aldolase"/>
    <property type="match status" value="1"/>
</dbReference>
<proteinExistence type="inferred from homology"/>
<reference evidence="6 7" key="1">
    <citation type="submission" date="2019-03" db="EMBL/GenBank/DDBJ databases">
        <title>Genomic Encyclopedia of Type Strains, Phase IV (KMG-IV): sequencing the most valuable type-strain genomes for metagenomic binning, comparative biology and taxonomic classification.</title>
        <authorList>
            <person name="Goeker M."/>
        </authorList>
    </citation>
    <scope>NUCLEOTIDE SEQUENCE [LARGE SCALE GENOMIC DNA]</scope>
    <source>
        <strain evidence="6 7">DSM 45765</strain>
    </source>
</reference>
<evidence type="ECO:0000256" key="1">
    <source>
        <dbReference type="ARBA" id="ARBA00004761"/>
    </source>
</evidence>
<dbReference type="Proteomes" id="UP000294911">
    <property type="component" value="Unassembled WGS sequence"/>
</dbReference>
<dbReference type="InterPro" id="IPR031338">
    <property type="entry name" value="KDPG/KHG_AS_2"/>
</dbReference>
<dbReference type="OrthoDB" id="9805177at2"/>
<organism evidence="6 7">
    <name type="scientific">Tamaricihabitans halophyticus</name>
    <dbReference type="NCBI Taxonomy" id="1262583"/>
    <lineage>
        <taxon>Bacteria</taxon>
        <taxon>Bacillati</taxon>
        <taxon>Actinomycetota</taxon>
        <taxon>Actinomycetes</taxon>
        <taxon>Pseudonocardiales</taxon>
        <taxon>Pseudonocardiaceae</taxon>
        <taxon>Tamaricihabitans</taxon>
    </lineage>
</organism>
<comment type="caution">
    <text evidence="6">The sequence shown here is derived from an EMBL/GenBank/DDBJ whole genome shotgun (WGS) entry which is preliminary data.</text>
</comment>
<evidence type="ECO:0000256" key="2">
    <source>
        <dbReference type="ARBA" id="ARBA00006906"/>
    </source>
</evidence>
<evidence type="ECO:0000313" key="7">
    <source>
        <dbReference type="Proteomes" id="UP000294911"/>
    </source>
</evidence>
<dbReference type="PANTHER" id="PTHR30246">
    <property type="entry name" value="2-KETO-3-DEOXY-6-PHOSPHOGLUCONATE ALDOLASE"/>
    <property type="match status" value="1"/>
</dbReference>
<evidence type="ECO:0000256" key="5">
    <source>
        <dbReference type="ARBA" id="ARBA00023277"/>
    </source>
</evidence>
<evidence type="ECO:0000313" key="6">
    <source>
        <dbReference type="EMBL" id="TCP56371.1"/>
    </source>
</evidence>
<keyword evidence="7" id="KW-1185">Reference proteome</keyword>
<gene>
    <name evidence="6" type="ORF">EV191_101314</name>
</gene>
<accession>A0A4R2R9L4</accession>
<keyword evidence="5" id="KW-0119">Carbohydrate metabolism</keyword>